<dbReference type="EMBL" id="JAKJPO010000001">
    <property type="protein sequence ID" value="MCF7220354.1"/>
    <property type="molecule type" value="Genomic_DNA"/>
</dbReference>
<feature type="transmembrane region" description="Helical" evidence="1">
    <location>
        <begin position="72"/>
        <end position="89"/>
    </location>
</feature>
<keyword evidence="4" id="KW-1185">Reference proteome</keyword>
<protein>
    <submittedName>
        <fullName evidence="3">DUF883 family protein</fullName>
    </submittedName>
</protein>
<keyword evidence="1" id="KW-1133">Transmembrane helix</keyword>
<evidence type="ECO:0000313" key="4">
    <source>
        <dbReference type="Proteomes" id="UP001430796"/>
    </source>
</evidence>
<sequence length="94" mass="10348">MRHDLHGLVDQFEVLLQDMADATGERPDELKRRADRRLRKLRSRLSGLEQAAAGRARAIGRSTRGYVSGHPWIAAGAVLAAVLAVGLVARRRLP</sequence>
<dbReference type="Proteomes" id="UP001430796">
    <property type="component" value="Unassembled WGS sequence"/>
</dbReference>
<gene>
    <name evidence="3" type="ORF">L3V18_00915</name>
</gene>
<name>A0ABS9HQ44_9GAMM</name>
<dbReference type="InterPro" id="IPR010279">
    <property type="entry name" value="YqjD/ElaB"/>
</dbReference>
<accession>A0ABS9HQ44</accession>
<evidence type="ECO:0000313" key="3">
    <source>
        <dbReference type="EMBL" id="MCF7220354.1"/>
    </source>
</evidence>
<evidence type="ECO:0000256" key="1">
    <source>
        <dbReference type="SAM" id="Phobius"/>
    </source>
</evidence>
<keyword evidence="1" id="KW-0812">Transmembrane</keyword>
<dbReference type="RefSeq" id="WP_237052744.1">
    <property type="nucleotide sequence ID" value="NZ_JAKJPO010000001.1"/>
</dbReference>
<comment type="caution">
    <text evidence="3">The sequence shown here is derived from an EMBL/GenBank/DDBJ whole genome shotgun (WGS) entry which is preliminary data.</text>
</comment>
<keyword evidence="1" id="KW-0472">Membrane</keyword>
<evidence type="ECO:0000259" key="2">
    <source>
        <dbReference type="Pfam" id="PF05957"/>
    </source>
</evidence>
<reference evidence="3 4" key="2">
    <citation type="submission" date="2022-01" db="EMBL/GenBank/DDBJ databases">
        <title>Lysobacter chinensis sp. nov., a bacterium isolated from cow dung compost.</title>
        <authorList>
            <person name="Liu Y."/>
        </authorList>
    </citation>
    <scope>NUCLEOTIDE SEQUENCE [LARGE SCALE GENOMIC DNA]</scope>
    <source>
        <strain evidence="3 4">TLK-CK17</strain>
    </source>
</reference>
<reference evidence="4" key="1">
    <citation type="submission" date="2022-01" db="EMBL/GenBank/DDBJ databases">
        <title>Lysobacter chinensis sp. nov., a bacterium isolated from cow dung compost.</title>
        <authorList>
            <person name="Zhou L.Y."/>
        </authorList>
    </citation>
    <scope>NUCLEOTIDE SEQUENCE [LARGE SCALE GENOMIC DNA]</scope>
    <source>
        <strain evidence="4">TLK-CK17</strain>
    </source>
</reference>
<dbReference type="PANTHER" id="PTHR35893">
    <property type="entry name" value="INNER MEMBRANE PROTEIN-RELATED"/>
    <property type="match status" value="1"/>
</dbReference>
<proteinExistence type="predicted"/>
<dbReference type="Pfam" id="PF05957">
    <property type="entry name" value="DUF883"/>
    <property type="match status" value="1"/>
</dbReference>
<reference evidence="3 4" key="3">
    <citation type="submission" date="2022-01" db="EMBL/GenBank/DDBJ databases">
        <authorList>
            <person name="Zhou L.Y."/>
        </authorList>
    </citation>
    <scope>NUCLEOTIDE SEQUENCE [LARGE SCALE GENOMIC DNA]</scope>
    <source>
        <strain evidence="3 4">TLK-CK17</strain>
    </source>
</reference>
<feature type="domain" description="DUF883" evidence="2">
    <location>
        <begin position="4"/>
        <end position="51"/>
    </location>
</feature>
<organism evidence="3 4">
    <name type="scientific">Marilutibacter chinensis</name>
    <dbReference type="NCBI Taxonomy" id="2912247"/>
    <lineage>
        <taxon>Bacteria</taxon>
        <taxon>Pseudomonadati</taxon>
        <taxon>Pseudomonadota</taxon>
        <taxon>Gammaproteobacteria</taxon>
        <taxon>Lysobacterales</taxon>
        <taxon>Lysobacteraceae</taxon>
        <taxon>Marilutibacter</taxon>
    </lineage>
</organism>
<dbReference type="PANTHER" id="PTHR35893:SF3">
    <property type="entry name" value="INNER MEMBRANE PROTEIN"/>
    <property type="match status" value="1"/>
</dbReference>
<dbReference type="InterPro" id="IPR043604">
    <property type="entry name" value="DUF883_N"/>
</dbReference>